<accession>A0A138ZWA5</accession>
<dbReference type="EMBL" id="KQ965989">
    <property type="protein sequence ID" value="KXS08790.1"/>
    <property type="molecule type" value="Genomic_DNA"/>
</dbReference>
<dbReference type="SUPFAM" id="SSF46689">
    <property type="entry name" value="Homeodomain-like"/>
    <property type="match status" value="1"/>
</dbReference>
<dbReference type="InterPro" id="IPR009057">
    <property type="entry name" value="Homeodomain-like_sf"/>
</dbReference>
<organism evidence="1 2">
    <name type="scientific">Gonapodya prolifera (strain JEL478)</name>
    <name type="common">Monoblepharis prolifera</name>
    <dbReference type="NCBI Taxonomy" id="1344416"/>
    <lineage>
        <taxon>Eukaryota</taxon>
        <taxon>Fungi</taxon>
        <taxon>Fungi incertae sedis</taxon>
        <taxon>Chytridiomycota</taxon>
        <taxon>Chytridiomycota incertae sedis</taxon>
        <taxon>Monoblepharidomycetes</taxon>
        <taxon>Monoblepharidales</taxon>
        <taxon>Gonapodyaceae</taxon>
        <taxon>Gonapodya</taxon>
    </lineage>
</organism>
<evidence type="ECO:0000313" key="2">
    <source>
        <dbReference type="Proteomes" id="UP000070544"/>
    </source>
</evidence>
<dbReference type="AlphaFoldDB" id="A0A138ZWA5"/>
<dbReference type="InterPro" id="IPR036388">
    <property type="entry name" value="WH-like_DNA-bd_sf"/>
</dbReference>
<dbReference type="Gene3D" id="1.10.10.10">
    <property type="entry name" value="Winged helix-like DNA-binding domain superfamily/Winged helix DNA-binding domain"/>
    <property type="match status" value="1"/>
</dbReference>
<name>A0A138ZWA5_GONPJ</name>
<dbReference type="Proteomes" id="UP000070544">
    <property type="component" value="Unassembled WGS sequence"/>
</dbReference>
<sequence>MTFSTSGVPRRRLISSSPRAIRSQFPGKKERSHYGACIMPNTLPAALQWRVVYAHMDGQAVEDIAERFMVSRSSVKCWVRNFLEYGDVFLPCEGPRGRRPKMKEDEHEVSDVMIVTDTYA</sequence>
<protein>
    <submittedName>
        <fullName evidence="1">Uncharacterized protein</fullName>
    </submittedName>
</protein>
<reference evidence="1 2" key="1">
    <citation type="journal article" date="2015" name="Genome Biol. Evol.">
        <title>Phylogenomic analyses indicate that early fungi evolved digesting cell walls of algal ancestors of land plants.</title>
        <authorList>
            <person name="Chang Y."/>
            <person name="Wang S."/>
            <person name="Sekimoto S."/>
            <person name="Aerts A.L."/>
            <person name="Choi C."/>
            <person name="Clum A."/>
            <person name="LaButti K.M."/>
            <person name="Lindquist E.A."/>
            <person name="Yee Ngan C."/>
            <person name="Ohm R.A."/>
            <person name="Salamov A.A."/>
            <person name="Grigoriev I.V."/>
            <person name="Spatafora J.W."/>
            <person name="Berbee M.L."/>
        </authorList>
    </citation>
    <scope>NUCLEOTIDE SEQUENCE [LARGE SCALE GENOMIC DNA]</scope>
    <source>
        <strain evidence="1 2">JEL478</strain>
    </source>
</reference>
<keyword evidence="2" id="KW-1185">Reference proteome</keyword>
<proteinExistence type="predicted"/>
<gene>
    <name evidence="1" type="ORF">M427DRAFT_39963</name>
</gene>
<dbReference type="Pfam" id="PF13384">
    <property type="entry name" value="HTH_23"/>
    <property type="match status" value="1"/>
</dbReference>
<evidence type="ECO:0000313" key="1">
    <source>
        <dbReference type="EMBL" id="KXS08790.1"/>
    </source>
</evidence>